<keyword evidence="2" id="KW-1185">Reference proteome</keyword>
<evidence type="ECO:0000313" key="2">
    <source>
        <dbReference type="Proteomes" id="UP000735302"/>
    </source>
</evidence>
<reference evidence="1 2" key="1">
    <citation type="journal article" date="2021" name="Elife">
        <title>Chloroplast acquisition without the gene transfer in kleptoplastic sea slugs, Plakobranchus ocellatus.</title>
        <authorList>
            <person name="Maeda T."/>
            <person name="Takahashi S."/>
            <person name="Yoshida T."/>
            <person name="Shimamura S."/>
            <person name="Takaki Y."/>
            <person name="Nagai Y."/>
            <person name="Toyoda A."/>
            <person name="Suzuki Y."/>
            <person name="Arimoto A."/>
            <person name="Ishii H."/>
            <person name="Satoh N."/>
            <person name="Nishiyama T."/>
            <person name="Hasebe M."/>
            <person name="Maruyama T."/>
            <person name="Minagawa J."/>
            <person name="Obokata J."/>
            <person name="Shigenobu S."/>
        </authorList>
    </citation>
    <scope>NUCLEOTIDE SEQUENCE [LARGE SCALE GENOMIC DNA]</scope>
</reference>
<name>A0AAV3Z7U1_9GAST</name>
<gene>
    <name evidence="1" type="ORF">PoB_001719100</name>
</gene>
<comment type="caution">
    <text evidence="1">The sequence shown here is derived from an EMBL/GenBank/DDBJ whole genome shotgun (WGS) entry which is preliminary data.</text>
</comment>
<sequence length="227" mass="26713">MADCDFERRENLAVRFVDAPTRKRREKKYWTCPKIDLYGVVRIKRRQPCNPQQGHHWGQSMVHRIRAHKISDDISNTTCRCSPKLRRHDLVRPLVRALPNSGKKHRVCVEFYVLPLCCSAVIGQNLISAFGLQINGSTIEMRKSSNVSYPTNWALFLKFQLEIFITDDAVPSEKKNKTKKPALFLLRDARKFLTTFRTWMTKRFRKLRTALLEFIILWLFHNPVKTK</sequence>
<dbReference type="EMBL" id="BLXT01002056">
    <property type="protein sequence ID" value="GFN90685.1"/>
    <property type="molecule type" value="Genomic_DNA"/>
</dbReference>
<dbReference type="Proteomes" id="UP000735302">
    <property type="component" value="Unassembled WGS sequence"/>
</dbReference>
<proteinExistence type="predicted"/>
<dbReference type="AlphaFoldDB" id="A0AAV3Z7U1"/>
<protein>
    <submittedName>
        <fullName evidence="1">Uncharacterized protein</fullName>
    </submittedName>
</protein>
<evidence type="ECO:0000313" key="1">
    <source>
        <dbReference type="EMBL" id="GFN90685.1"/>
    </source>
</evidence>
<organism evidence="1 2">
    <name type="scientific">Plakobranchus ocellatus</name>
    <dbReference type="NCBI Taxonomy" id="259542"/>
    <lineage>
        <taxon>Eukaryota</taxon>
        <taxon>Metazoa</taxon>
        <taxon>Spiralia</taxon>
        <taxon>Lophotrochozoa</taxon>
        <taxon>Mollusca</taxon>
        <taxon>Gastropoda</taxon>
        <taxon>Heterobranchia</taxon>
        <taxon>Euthyneura</taxon>
        <taxon>Panpulmonata</taxon>
        <taxon>Sacoglossa</taxon>
        <taxon>Placobranchoidea</taxon>
        <taxon>Plakobranchidae</taxon>
        <taxon>Plakobranchus</taxon>
    </lineage>
</organism>
<accession>A0AAV3Z7U1</accession>